<gene>
    <name evidence="2" type="ORF">NOO_LOCUS12558</name>
</gene>
<feature type="region of interest" description="Disordered" evidence="1">
    <location>
        <begin position="1"/>
        <end position="20"/>
    </location>
</feature>
<dbReference type="Proteomes" id="UP000271087">
    <property type="component" value="Unassembled WGS sequence"/>
</dbReference>
<dbReference type="AlphaFoldDB" id="A0A182EWL2"/>
<name>A0A182EWL2_ONCOC</name>
<proteinExistence type="predicted"/>
<sequence>MERRRIGIPQADPPKRADGS</sequence>
<accession>A0A182EWL2</accession>
<evidence type="ECO:0000313" key="3">
    <source>
        <dbReference type="Proteomes" id="UP000271087"/>
    </source>
</evidence>
<reference evidence="2 3" key="2">
    <citation type="submission" date="2018-08" db="EMBL/GenBank/DDBJ databases">
        <authorList>
            <person name="Laetsch R D."/>
            <person name="Stevens L."/>
            <person name="Kumar S."/>
            <person name="Blaxter L. M."/>
        </authorList>
    </citation>
    <scope>NUCLEOTIDE SEQUENCE [LARGE SCALE GENOMIC DNA]</scope>
</reference>
<evidence type="ECO:0000256" key="1">
    <source>
        <dbReference type="SAM" id="MobiDB-lite"/>
    </source>
</evidence>
<protein>
    <submittedName>
        <fullName evidence="4">Vpr protein</fullName>
    </submittedName>
</protein>
<evidence type="ECO:0000313" key="2">
    <source>
        <dbReference type="EMBL" id="VDM99357.1"/>
    </source>
</evidence>
<reference evidence="4" key="1">
    <citation type="submission" date="2016-06" db="UniProtKB">
        <authorList>
            <consortium name="WormBaseParasite"/>
        </authorList>
    </citation>
    <scope>IDENTIFICATION</scope>
</reference>
<dbReference type="EMBL" id="UYRW01011084">
    <property type="protein sequence ID" value="VDM99357.1"/>
    <property type="molecule type" value="Genomic_DNA"/>
</dbReference>
<dbReference type="WBParaSite" id="nOo.2.0.1.t12558-RA">
    <property type="protein sequence ID" value="nOo.2.0.1.t12558-RA"/>
    <property type="gene ID" value="nOo.2.0.1.g12558"/>
</dbReference>
<organism evidence="4">
    <name type="scientific">Onchocerca ochengi</name>
    <name type="common">Filarial nematode worm</name>
    <dbReference type="NCBI Taxonomy" id="42157"/>
    <lineage>
        <taxon>Eukaryota</taxon>
        <taxon>Metazoa</taxon>
        <taxon>Ecdysozoa</taxon>
        <taxon>Nematoda</taxon>
        <taxon>Chromadorea</taxon>
        <taxon>Rhabditida</taxon>
        <taxon>Spirurina</taxon>
        <taxon>Spiruromorpha</taxon>
        <taxon>Filarioidea</taxon>
        <taxon>Onchocercidae</taxon>
        <taxon>Onchocerca</taxon>
    </lineage>
</organism>
<keyword evidence="3" id="KW-1185">Reference proteome</keyword>
<evidence type="ECO:0000313" key="4">
    <source>
        <dbReference type="WBParaSite" id="nOo.2.0.1.t12558-RA"/>
    </source>
</evidence>